<reference evidence="16" key="1">
    <citation type="submission" date="2014-04" db="EMBL/GenBank/DDBJ databases">
        <title>Analyis of host-range genes of Swinepox virus.</title>
        <authorList>
            <person name="Riyesh T."/>
            <person name="Barua S."/>
            <person name="Bera B.C."/>
            <person name="Jindal N."/>
            <person name="Arora D."/>
            <person name="Mahajan N.K."/>
            <person name="Anand T."/>
            <person name="Yadav M."/>
            <person name="Poonia P."/>
            <person name="Rinwa S."/>
            <person name="Vaid R.K."/>
            <person name="Malik P."/>
            <person name="Singh R.K."/>
        </authorList>
    </citation>
    <scope>NUCLEOTIDE SEQUENCE</scope>
    <source>
        <strain evidence="16">VTCC/AVA/121</strain>
    </source>
</reference>
<evidence type="ECO:0000256" key="12">
    <source>
        <dbReference type="ARBA" id="ARBA00034879"/>
    </source>
</evidence>
<evidence type="ECO:0000256" key="10">
    <source>
        <dbReference type="ARBA" id="ARBA00023180"/>
    </source>
</evidence>
<keyword evidence="3 15" id="KW-0812">Transmembrane</keyword>
<keyword evidence="10" id="KW-0325">Glycoprotein</keyword>
<comment type="subunit">
    <text evidence="14">Homodimer, disulfide-linked. Interacts with protein OPG190. Interacts (via C-terminus) with protein OPG164. Interacts with OPG162.</text>
</comment>
<dbReference type="EMBL" id="MG874779">
    <property type="protein sequence ID" value="AYN79805.1"/>
    <property type="molecule type" value="Genomic_DNA"/>
</dbReference>
<keyword evidence="9" id="KW-1015">Disulfide bond</keyword>
<comment type="similarity">
    <text evidence="11">Belongs to the orthopoxvirus OPG161 family.</text>
</comment>
<evidence type="ECO:0000256" key="2">
    <source>
        <dbReference type="ARBA" id="ARBA00004597"/>
    </source>
</evidence>
<evidence type="ECO:0000256" key="9">
    <source>
        <dbReference type="ARBA" id="ARBA00023157"/>
    </source>
</evidence>
<organism evidence="16">
    <name type="scientific">Swinepox virus</name>
    <name type="common">SWPV</name>
    <dbReference type="NCBI Taxonomy" id="10276"/>
    <lineage>
        <taxon>Viruses</taxon>
        <taxon>Varidnaviria</taxon>
        <taxon>Bamfordvirae</taxon>
        <taxon>Nucleocytoviricota</taxon>
        <taxon>Pokkesviricetes</taxon>
        <taxon>Chitovirales</taxon>
        <taxon>Poxviridae</taxon>
        <taxon>Chordopoxvirinae</taxon>
        <taxon>Suipoxvirus</taxon>
        <taxon>Suipoxvirus swinepox</taxon>
    </lineage>
</organism>
<name>A0A068EVA2_SWPV</name>
<evidence type="ECO:0000256" key="1">
    <source>
        <dbReference type="ARBA" id="ARBA00004208"/>
    </source>
</evidence>
<sequence length="185" mass="20993">MSVEVNMENVKSEDNTTSFSGSTIYGNKLKKKTNKYKSRCLAIGLRIAIIISLLSLIGIATTLALQYNKCKSVIEHNEQSYNNQDNITPDSNYNIVKLYKGCQGIVYEYYCLRLVYEPLSFDDAVKSCMKNKGNLPSSDLMKTWLSDYLDGTWGEEGRGLSKEKTILEVDISTELRSHFCVESFY</sequence>
<evidence type="ECO:0000256" key="5">
    <source>
        <dbReference type="ARBA" id="ARBA00022870"/>
    </source>
</evidence>
<accession>A0A068EVA2</accession>
<dbReference type="EMBL" id="KJ725379">
    <property type="protein sequence ID" value="AID54469.1"/>
    <property type="molecule type" value="Genomic_DNA"/>
</dbReference>
<evidence type="ECO:0000313" key="20">
    <source>
        <dbReference type="EMBL" id="AYN79805.1"/>
    </source>
</evidence>
<protein>
    <recommendedName>
        <fullName evidence="12">Protein OPG161</fullName>
    </recommendedName>
</protein>
<dbReference type="EMBL" id="MG931949">
    <property type="protein sequence ID" value="AYN79815.1"/>
    <property type="molecule type" value="Genomic_DNA"/>
</dbReference>
<dbReference type="Proteomes" id="UP000671927">
    <property type="component" value="Segment"/>
</dbReference>
<dbReference type="EMBL" id="MG931948">
    <property type="protein sequence ID" value="AYN79814.1"/>
    <property type="molecule type" value="Genomic_DNA"/>
</dbReference>
<evidence type="ECO:0000256" key="11">
    <source>
        <dbReference type="ARBA" id="ARBA00034751"/>
    </source>
</evidence>
<evidence type="ECO:0000313" key="18">
    <source>
        <dbReference type="EMBL" id="AVQ04652.1"/>
    </source>
</evidence>
<reference evidence="19" key="3">
    <citation type="submission" date="2018-01" db="EMBL/GenBank/DDBJ databases">
        <title>Genetic characterization of Indian swinepox virus.</title>
        <authorList>
            <person name="Kumar A."/>
            <person name="Fyaz A."/>
            <person name="Bano R."/>
            <person name="Venkatesan G."/>
            <person name="Pandey A.B."/>
            <person name="Ramakrishnan M.A."/>
        </authorList>
    </citation>
    <scope>NUCLEOTIDE SEQUENCE</scope>
    <source>
        <strain evidence="22">SWPV/Izatnagar/S1/IVRI-M/2016</strain>
        <strain evidence="23">SWPV/Izatnagar/S2/IVRI-M/2016</strain>
        <strain evidence="24">SWPV/Izatnagar/S3/IVRI-M/2016</strain>
        <strain evidence="19">SWPV/Karnal/S1/IVRI-M/2015</strain>
        <strain evidence="20">SWPV/Karnal/S2/IVRI-M/2015</strain>
        <strain evidence="21">SWPV/Karnal/S3/IVRI-M/2015</strain>
    </source>
</reference>
<comment type="subcellular location">
    <subcellularLocation>
        <location evidence="2">Host membrane</location>
        <topology evidence="2">Single-pass type II membrane protein</topology>
    </subcellularLocation>
    <subcellularLocation>
        <location evidence="1">Virion membrane</location>
        <topology evidence="1">Single-pass type II membrane protein</topology>
    </subcellularLocation>
</comment>
<dbReference type="GO" id="GO:0055036">
    <property type="term" value="C:virion membrane"/>
    <property type="evidence" value="ECO:0007669"/>
    <property type="project" value="UniProtKB-SubCell"/>
</dbReference>
<dbReference type="GO" id="GO:0019031">
    <property type="term" value="C:viral envelope"/>
    <property type="evidence" value="ECO:0007669"/>
    <property type="project" value="UniProtKB-KW"/>
</dbReference>
<feature type="transmembrane region" description="Helical" evidence="15">
    <location>
        <begin position="40"/>
        <end position="65"/>
    </location>
</feature>
<keyword evidence="17" id="KW-0261">Viral envelope protein</keyword>
<dbReference type="InterPro" id="IPR016186">
    <property type="entry name" value="C-type_lectin-like/link_sf"/>
</dbReference>
<reference evidence="25" key="4">
    <citation type="journal article" date="2021" name="Arch. Virol.">
        <title>First complete genome characterization of swinepox virus directly from a clinical sample indicates divergence of a Eurasian-lineage virus.</title>
        <authorList>
            <person name="Aasdev A."/>
            <person name="Mishra A."/>
            <person name="Bora D.P."/>
            <person name="Kurkure N.V."/>
            <person name="Barman N.N."/>
            <person name="Raut A.A."/>
        </authorList>
    </citation>
    <scope>NUCLEOTIDE SEQUENCE</scope>
    <source>
        <strain evidence="25">SwPV/India-Assam/16</strain>
    </source>
</reference>
<keyword evidence="6" id="KW-0735">Signal-anchor</keyword>
<dbReference type="InterPro" id="IPR009238">
    <property type="entry name" value="Chordopox_A33R"/>
</dbReference>
<dbReference type="EMBL" id="KY923138">
    <property type="protein sequence ID" value="AVQ04651.1"/>
    <property type="molecule type" value="Genomic_DNA"/>
</dbReference>
<dbReference type="EMBL" id="MG931947">
    <property type="protein sequence ID" value="AYN79813.1"/>
    <property type="molecule type" value="Genomic_DNA"/>
</dbReference>
<dbReference type="GO" id="GO:0033644">
    <property type="term" value="C:host cell membrane"/>
    <property type="evidence" value="ECO:0007669"/>
    <property type="project" value="UniProtKB-SubCell"/>
</dbReference>
<reference evidence="17" key="2">
    <citation type="submission" date="2017-04" db="EMBL/GenBank/DDBJ databases">
        <title>Expression of extracellular envelope glycoprotein gene of Swinepox virus and evaluation of its diagnostic potential.</title>
        <authorList>
            <person name="Borah B."/>
            <person name="Sharma K."/>
            <person name="Deka D."/>
            <person name="Borah P."/>
            <person name="Deka D."/>
            <person name="Hazarika A.K."/>
        </authorList>
    </citation>
    <scope>NUCLEOTIDE SEQUENCE</scope>
    <source>
        <strain evidence="17">As/01/16</strain>
        <strain evidence="18">As/02/16</strain>
    </source>
</reference>
<evidence type="ECO:0000313" key="22">
    <source>
        <dbReference type="EMBL" id="AYN79813.1"/>
    </source>
</evidence>
<dbReference type="EMBL" id="MG874778">
    <property type="protein sequence ID" value="AYN79804.1"/>
    <property type="molecule type" value="Genomic_DNA"/>
</dbReference>
<dbReference type="EMBL" id="MG874780">
    <property type="protein sequence ID" value="AYN79806.1"/>
    <property type="molecule type" value="Genomic_DNA"/>
</dbReference>
<dbReference type="Pfam" id="PF05966">
    <property type="entry name" value="Chordopox_A33R"/>
    <property type="match status" value="1"/>
</dbReference>
<evidence type="ECO:0000256" key="4">
    <source>
        <dbReference type="ARBA" id="ARBA00022844"/>
    </source>
</evidence>
<evidence type="ECO:0000313" key="19">
    <source>
        <dbReference type="EMBL" id="AYN79804.1"/>
    </source>
</evidence>
<evidence type="ECO:0000256" key="3">
    <source>
        <dbReference type="ARBA" id="ARBA00022692"/>
    </source>
</evidence>
<evidence type="ECO:0000313" key="23">
    <source>
        <dbReference type="EMBL" id="AYN79814.1"/>
    </source>
</evidence>
<organismHost>
    <name type="scientific">Sus scrofa</name>
    <name type="common">Pig</name>
    <dbReference type="NCBI Taxonomy" id="9823"/>
</organismHost>
<evidence type="ECO:0000313" key="24">
    <source>
        <dbReference type="EMBL" id="AYN79815.1"/>
    </source>
</evidence>
<evidence type="ECO:0000313" key="25">
    <source>
        <dbReference type="EMBL" id="QQG31611.1"/>
    </source>
</evidence>
<evidence type="ECO:0000256" key="15">
    <source>
        <dbReference type="SAM" id="Phobius"/>
    </source>
</evidence>
<dbReference type="EMBL" id="MW036632">
    <property type="protein sequence ID" value="QQG31611.1"/>
    <property type="molecule type" value="Genomic_DNA"/>
</dbReference>
<evidence type="ECO:0000256" key="14">
    <source>
        <dbReference type="ARBA" id="ARBA00046978"/>
    </source>
</evidence>
<dbReference type="Gene3D" id="3.10.100.10">
    <property type="entry name" value="Mannose-Binding Protein A, subunit A"/>
    <property type="match status" value="1"/>
</dbReference>
<proteinExistence type="inferred from homology"/>
<evidence type="ECO:0000313" key="17">
    <source>
        <dbReference type="EMBL" id="AVQ04651.1"/>
    </source>
</evidence>
<gene>
    <name evidence="16" type="primary">SPV119</name>
    <name evidence="19" type="synonym">ORF119</name>
    <name evidence="25" type="synonym">SwPV120</name>
</gene>
<keyword evidence="8 15" id="KW-0472">Membrane</keyword>
<dbReference type="EMBL" id="KY923139">
    <property type="protein sequence ID" value="AVQ04652.1"/>
    <property type="molecule type" value="Genomic_DNA"/>
</dbReference>
<evidence type="ECO:0000313" key="16">
    <source>
        <dbReference type="EMBL" id="AID54469.1"/>
    </source>
</evidence>
<evidence type="ECO:0000256" key="8">
    <source>
        <dbReference type="ARBA" id="ARBA00023136"/>
    </source>
</evidence>
<evidence type="ECO:0000256" key="7">
    <source>
        <dbReference type="ARBA" id="ARBA00022989"/>
    </source>
</evidence>
<comment type="function">
    <text evidence="13">Forms a complex with OPG162 and OPG190 to coordinate the incorporation of OPG164 into wrapped enveloped virion (EV) membranes and, subsequently, the production of actin tails. Therefore plays an essential role in efficient cell-to-cell spread of viral particles.</text>
</comment>
<keyword evidence="7 15" id="KW-1133">Transmembrane helix</keyword>
<evidence type="ECO:0000256" key="13">
    <source>
        <dbReference type="ARBA" id="ARBA00046059"/>
    </source>
</evidence>
<keyword evidence="5" id="KW-1043">Host membrane</keyword>
<keyword evidence="4" id="KW-0946">Virion</keyword>
<evidence type="ECO:0000256" key="6">
    <source>
        <dbReference type="ARBA" id="ARBA00022968"/>
    </source>
</evidence>
<evidence type="ECO:0000313" key="21">
    <source>
        <dbReference type="EMBL" id="AYN79806.1"/>
    </source>
</evidence>